<keyword evidence="3" id="KW-1185">Reference proteome</keyword>
<dbReference type="InterPro" id="IPR004891">
    <property type="entry name" value="Mercury-R_MerC"/>
</dbReference>
<reference evidence="2" key="1">
    <citation type="submission" date="2021-07" db="EMBL/GenBank/DDBJ databases">
        <title>Neiella marina sp. nov., isolated from the intestinal content of sea cucumber Apostichopus japonicus.</title>
        <authorList>
            <person name="Bai X."/>
        </authorList>
    </citation>
    <scope>NUCLEOTIDE SEQUENCE</scope>
    <source>
        <strain evidence="2">126</strain>
    </source>
</reference>
<evidence type="ECO:0000313" key="2">
    <source>
        <dbReference type="EMBL" id="MBW8192895.1"/>
    </source>
</evidence>
<dbReference type="EMBL" id="JAHZSS010000032">
    <property type="protein sequence ID" value="MBW8192895.1"/>
    <property type="molecule type" value="Genomic_DNA"/>
</dbReference>
<gene>
    <name evidence="2" type="ORF">K0504_17810</name>
</gene>
<feature type="transmembrane region" description="Helical" evidence="1">
    <location>
        <begin position="70"/>
        <end position="90"/>
    </location>
</feature>
<comment type="caution">
    <text evidence="2">The sequence shown here is derived from an EMBL/GenBank/DDBJ whole genome shotgun (WGS) entry which is preliminary data.</text>
</comment>
<proteinExistence type="predicted"/>
<name>A0ABS7EKR1_9GAMM</name>
<feature type="transmembrane region" description="Helical" evidence="1">
    <location>
        <begin position="97"/>
        <end position="116"/>
    </location>
</feature>
<feature type="transmembrane region" description="Helical" evidence="1">
    <location>
        <begin position="128"/>
        <end position="145"/>
    </location>
</feature>
<dbReference type="Pfam" id="PF03203">
    <property type="entry name" value="MerC"/>
    <property type="match status" value="1"/>
</dbReference>
<protein>
    <submittedName>
        <fullName evidence="2">MerC domain-containing protein</fullName>
    </submittedName>
</protein>
<evidence type="ECO:0000313" key="3">
    <source>
        <dbReference type="Proteomes" id="UP001166251"/>
    </source>
</evidence>
<evidence type="ECO:0000256" key="1">
    <source>
        <dbReference type="SAM" id="Phobius"/>
    </source>
</evidence>
<feature type="transmembrane region" description="Helical" evidence="1">
    <location>
        <begin position="36"/>
        <end position="58"/>
    </location>
</feature>
<accession>A0ABS7EKR1</accession>
<keyword evidence="1" id="KW-0812">Transmembrane</keyword>
<keyword evidence="1" id="KW-0472">Membrane</keyword>
<sequence>MRCGQLISKYRRCHECLEIITKELIVTTKVQTLDSVAIGISLLCVVHCALLPVAMVLLPAIAGTLLADESFHLILVVGILPTSALALVVGCRKHGHWAVLSWGFAGLSCLLLALAVGHDWFGEHGEKAMTLLGSVLVAVGHMKNFRLCRSKQCVS</sequence>
<keyword evidence="1" id="KW-1133">Transmembrane helix</keyword>
<dbReference type="Proteomes" id="UP001166251">
    <property type="component" value="Unassembled WGS sequence"/>
</dbReference>
<organism evidence="2 3">
    <name type="scientific">Neiella holothuriorum</name>
    <dbReference type="NCBI Taxonomy" id="2870530"/>
    <lineage>
        <taxon>Bacteria</taxon>
        <taxon>Pseudomonadati</taxon>
        <taxon>Pseudomonadota</taxon>
        <taxon>Gammaproteobacteria</taxon>
        <taxon>Alteromonadales</taxon>
        <taxon>Echinimonadaceae</taxon>
        <taxon>Neiella</taxon>
    </lineage>
</organism>